<evidence type="ECO:0000256" key="3">
    <source>
        <dbReference type="ARBA" id="ARBA00022692"/>
    </source>
</evidence>
<evidence type="ECO:0000256" key="5">
    <source>
        <dbReference type="ARBA" id="ARBA00022989"/>
    </source>
</evidence>
<feature type="transmembrane region" description="Helical" evidence="10">
    <location>
        <begin position="238"/>
        <end position="260"/>
    </location>
</feature>
<keyword evidence="3 10" id="KW-0812">Transmembrane</keyword>
<evidence type="ECO:0000256" key="7">
    <source>
        <dbReference type="ARBA" id="ARBA00023136"/>
    </source>
</evidence>
<dbReference type="FunFam" id="1.20.1070.10:FF:000268">
    <property type="entry name" value="Putative olfactory receptor 2I1"/>
    <property type="match status" value="1"/>
</dbReference>
<keyword evidence="7 10" id="KW-0472">Membrane</keyword>
<evidence type="ECO:0000256" key="6">
    <source>
        <dbReference type="ARBA" id="ARBA00023040"/>
    </source>
</evidence>
<dbReference type="PANTHER" id="PTHR26452">
    <property type="entry name" value="OLFACTORY RECEPTOR"/>
    <property type="match status" value="1"/>
</dbReference>
<feature type="transmembrane region" description="Helical" evidence="10">
    <location>
        <begin position="59"/>
        <end position="80"/>
    </location>
</feature>
<keyword evidence="9" id="KW-0807">Transducer</keyword>
<dbReference type="InterPro" id="IPR000276">
    <property type="entry name" value="GPCR_Rhodpsn"/>
</dbReference>
<dbReference type="Proteomes" id="UP000770717">
    <property type="component" value="Unassembled WGS sequence"/>
</dbReference>
<keyword evidence="2" id="KW-1003">Cell membrane</keyword>
<feature type="transmembrane region" description="Helical" evidence="10">
    <location>
        <begin position="272"/>
        <end position="289"/>
    </location>
</feature>
<keyword evidence="4" id="KW-0716">Sensory transduction</keyword>
<keyword evidence="6" id="KW-0297">G-protein coupled receptor</keyword>
<dbReference type="InterPro" id="IPR017452">
    <property type="entry name" value="GPCR_Rhodpsn_7TM"/>
</dbReference>
<evidence type="ECO:0000313" key="13">
    <source>
        <dbReference type="Proteomes" id="UP000770717"/>
    </source>
</evidence>
<dbReference type="AlphaFoldDB" id="A0A8J6BDD5"/>
<feature type="domain" description="G-protein coupled receptors family 1 profile" evidence="11">
    <location>
        <begin position="40"/>
        <end position="287"/>
    </location>
</feature>
<accession>A0A8J6BDD5</accession>
<keyword evidence="5 10" id="KW-1133">Transmembrane helix</keyword>
<keyword evidence="8" id="KW-0675">Receptor</keyword>
<evidence type="ECO:0000256" key="9">
    <source>
        <dbReference type="ARBA" id="ARBA00023224"/>
    </source>
</evidence>
<evidence type="ECO:0000313" key="12">
    <source>
        <dbReference type="EMBL" id="KAG9465151.1"/>
    </source>
</evidence>
<keyword evidence="4" id="KW-0552">Olfaction</keyword>
<evidence type="ECO:0000256" key="1">
    <source>
        <dbReference type="ARBA" id="ARBA00004651"/>
    </source>
</evidence>
<evidence type="ECO:0000256" key="10">
    <source>
        <dbReference type="SAM" id="Phobius"/>
    </source>
</evidence>
<dbReference type="Pfam" id="PF13853">
    <property type="entry name" value="7tm_4"/>
    <property type="match status" value="1"/>
</dbReference>
<dbReference type="PROSITE" id="PS50262">
    <property type="entry name" value="G_PROTEIN_RECEP_F1_2"/>
    <property type="match status" value="1"/>
</dbReference>
<comment type="caution">
    <text evidence="12">The sequence shown here is derived from an EMBL/GenBank/DDBJ whole genome shotgun (WGS) entry which is preliminary data.</text>
</comment>
<organism evidence="12 13">
    <name type="scientific">Eleutherodactylus coqui</name>
    <name type="common">Puerto Rican coqui</name>
    <dbReference type="NCBI Taxonomy" id="57060"/>
    <lineage>
        <taxon>Eukaryota</taxon>
        <taxon>Metazoa</taxon>
        <taxon>Chordata</taxon>
        <taxon>Craniata</taxon>
        <taxon>Vertebrata</taxon>
        <taxon>Euteleostomi</taxon>
        <taxon>Amphibia</taxon>
        <taxon>Batrachia</taxon>
        <taxon>Anura</taxon>
        <taxon>Neobatrachia</taxon>
        <taxon>Hyloidea</taxon>
        <taxon>Eleutherodactylidae</taxon>
        <taxon>Eleutherodactylinae</taxon>
        <taxon>Eleutherodactylus</taxon>
        <taxon>Eleutherodactylus</taxon>
    </lineage>
</organism>
<evidence type="ECO:0000256" key="4">
    <source>
        <dbReference type="ARBA" id="ARBA00022725"/>
    </source>
</evidence>
<dbReference type="CDD" id="cd13954">
    <property type="entry name" value="7tmA_OR"/>
    <property type="match status" value="1"/>
</dbReference>
<dbReference type="EMBL" id="WNTK01003397">
    <property type="protein sequence ID" value="KAG9465151.1"/>
    <property type="molecule type" value="Genomic_DNA"/>
</dbReference>
<dbReference type="GO" id="GO:0005886">
    <property type="term" value="C:plasma membrane"/>
    <property type="evidence" value="ECO:0007669"/>
    <property type="project" value="UniProtKB-SubCell"/>
</dbReference>
<dbReference type="PRINTS" id="PR00245">
    <property type="entry name" value="OLFACTORYR"/>
</dbReference>
<dbReference type="OrthoDB" id="9883880at2759"/>
<evidence type="ECO:0000259" key="11">
    <source>
        <dbReference type="PROSITE" id="PS50262"/>
    </source>
</evidence>
<gene>
    <name evidence="12" type="ORF">GDO78_018807</name>
</gene>
<sequence>MEIFRNYTIIFIIHGITDDPRLQVIIFSLVLLIYLITLTGNMTFLLLVCFDHHLHTPMYIFLGNLSIVDMLCSTITQQNILLSFITKDKSISYIACMTQMYIFGSLTGHELLILTAMSYDRYVAICRPLLYHNIMNKRTCVLLNCACWTWGFLQVMPPLGVFYTFTCYSSMVINHFFCDILPLMKLSCNDTSLLHTFFYMECLVLIGSTPFILTFISYIFIIRNILKIRSTTGKRKAFYTCSSHLTVVLLLYTTLFSQYLAPDLKDSTKLSALFNTAAVPLLNPLIYSLKNKEVKAALRRNLVPLK</sequence>
<feature type="transmembrane region" description="Helical" evidence="10">
    <location>
        <begin position="24"/>
        <end position="47"/>
    </location>
</feature>
<name>A0A8J6BDD5_ELECQ</name>
<reference evidence="12" key="1">
    <citation type="thesis" date="2020" institute="ProQuest LLC" country="789 East Eisenhower Parkway, Ann Arbor, MI, USA">
        <title>Comparative Genomics and Chromosome Evolution.</title>
        <authorList>
            <person name="Mudd A.B."/>
        </authorList>
    </citation>
    <scope>NUCLEOTIDE SEQUENCE</scope>
    <source>
        <strain evidence="12">HN-11 Male</strain>
        <tissue evidence="12">Kidney and liver</tissue>
    </source>
</reference>
<protein>
    <recommendedName>
        <fullName evidence="11">G-protein coupled receptors family 1 profile domain-containing protein</fullName>
    </recommendedName>
</protein>
<evidence type="ECO:0000256" key="2">
    <source>
        <dbReference type="ARBA" id="ARBA00022475"/>
    </source>
</evidence>
<proteinExistence type="predicted"/>
<feature type="transmembrane region" description="Helical" evidence="10">
    <location>
        <begin position="100"/>
        <end position="119"/>
    </location>
</feature>
<dbReference type="InterPro" id="IPR050516">
    <property type="entry name" value="Olfactory_GPCR"/>
</dbReference>
<dbReference type="GO" id="GO:0004930">
    <property type="term" value="F:G protein-coupled receptor activity"/>
    <property type="evidence" value="ECO:0007669"/>
    <property type="project" value="UniProtKB-KW"/>
</dbReference>
<dbReference type="GO" id="GO:0004984">
    <property type="term" value="F:olfactory receptor activity"/>
    <property type="evidence" value="ECO:0007669"/>
    <property type="project" value="InterPro"/>
</dbReference>
<evidence type="ECO:0000256" key="8">
    <source>
        <dbReference type="ARBA" id="ARBA00023170"/>
    </source>
</evidence>
<comment type="subcellular location">
    <subcellularLocation>
        <location evidence="1">Cell membrane</location>
        <topology evidence="1">Multi-pass membrane protein</topology>
    </subcellularLocation>
</comment>
<feature type="transmembrane region" description="Helical" evidence="10">
    <location>
        <begin position="203"/>
        <end position="226"/>
    </location>
</feature>
<feature type="transmembrane region" description="Helical" evidence="10">
    <location>
        <begin position="140"/>
        <end position="165"/>
    </location>
</feature>
<dbReference type="Gene3D" id="1.20.1070.10">
    <property type="entry name" value="Rhodopsin 7-helix transmembrane proteins"/>
    <property type="match status" value="1"/>
</dbReference>
<dbReference type="InterPro" id="IPR000725">
    <property type="entry name" value="Olfact_rcpt"/>
</dbReference>
<dbReference type="PRINTS" id="PR00237">
    <property type="entry name" value="GPCRRHODOPSN"/>
</dbReference>
<keyword evidence="13" id="KW-1185">Reference proteome</keyword>
<dbReference type="SUPFAM" id="SSF81321">
    <property type="entry name" value="Family A G protein-coupled receptor-like"/>
    <property type="match status" value="1"/>
</dbReference>